<keyword evidence="2" id="KW-1185">Reference proteome</keyword>
<dbReference type="EMBL" id="CAJVQC010097247">
    <property type="protein sequence ID" value="CAG8829442.1"/>
    <property type="molecule type" value="Genomic_DNA"/>
</dbReference>
<evidence type="ECO:0000313" key="2">
    <source>
        <dbReference type="Proteomes" id="UP000789920"/>
    </source>
</evidence>
<organism evidence="1 2">
    <name type="scientific">Racocetra persica</name>
    <dbReference type="NCBI Taxonomy" id="160502"/>
    <lineage>
        <taxon>Eukaryota</taxon>
        <taxon>Fungi</taxon>
        <taxon>Fungi incertae sedis</taxon>
        <taxon>Mucoromycota</taxon>
        <taxon>Glomeromycotina</taxon>
        <taxon>Glomeromycetes</taxon>
        <taxon>Diversisporales</taxon>
        <taxon>Gigasporaceae</taxon>
        <taxon>Racocetra</taxon>
    </lineage>
</organism>
<name>A0ACA9S6F2_9GLOM</name>
<dbReference type="Proteomes" id="UP000789920">
    <property type="component" value="Unassembled WGS sequence"/>
</dbReference>
<reference evidence="1" key="1">
    <citation type="submission" date="2021-06" db="EMBL/GenBank/DDBJ databases">
        <authorList>
            <person name="Kallberg Y."/>
            <person name="Tangrot J."/>
            <person name="Rosling A."/>
        </authorList>
    </citation>
    <scope>NUCLEOTIDE SEQUENCE</scope>
    <source>
        <strain evidence="1">MA461A</strain>
    </source>
</reference>
<evidence type="ECO:0000313" key="1">
    <source>
        <dbReference type="EMBL" id="CAG8829442.1"/>
    </source>
</evidence>
<sequence>LLNVLVTDNCVDVFTDLKSYKKYKYILYKFSSDKTNFVVDNAAELTKSDGNNCEEYYKFYKKITCKKDPYFAVYDFDYEKPGEDYRNKIIFISWIPENADIQNKTISAASKEVLKTKLDISFQIAGTIANNIEFEQ</sequence>
<feature type="non-terminal residue" evidence="1">
    <location>
        <position position="136"/>
    </location>
</feature>
<feature type="non-terminal residue" evidence="1">
    <location>
        <position position="1"/>
    </location>
</feature>
<comment type="caution">
    <text evidence="1">The sequence shown here is derived from an EMBL/GenBank/DDBJ whole genome shotgun (WGS) entry which is preliminary data.</text>
</comment>
<proteinExistence type="predicted"/>
<protein>
    <submittedName>
        <fullName evidence="1">31063_t:CDS:1</fullName>
    </submittedName>
</protein>
<accession>A0ACA9S6F2</accession>
<gene>
    <name evidence="1" type="ORF">RPERSI_LOCUS27504</name>
</gene>